<protein>
    <submittedName>
        <fullName evidence="2">Agmatine deiminase</fullName>
        <ecNumber evidence="2">3.5.3.12</ecNumber>
    </submittedName>
</protein>
<dbReference type="EMBL" id="RAHC01000097">
    <property type="protein sequence ID" value="RUP70800.1"/>
    <property type="molecule type" value="Genomic_DNA"/>
</dbReference>
<dbReference type="GO" id="GO:0009446">
    <property type="term" value="P:putrescine biosynthetic process"/>
    <property type="evidence" value="ECO:0007669"/>
    <property type="project" value="InterPro"/>
</dbReference>
<evidence type="ECO:0000313" key="3">
    <source>
        <dbReference type="Proteomes" id="UP000274545"/>
    </source>
</evidence>
<dbReference type="GO" id="GO:0047632">
    <property type="term" value="F:agmatine deiminase activity"/>
    <property type="evidence" value="ECO:0007669"/>
    <property type="project" value="UniProtKB-EC"/>
</dbReference>
<proteinExistence type="predicted"/>
<dbReference type="AlphaFoldDB" id="A0A433E9F2"/>
<evidence type="ECO:0000313" key="2">
    <source>
        <dbReference type="EMBL" id="RUP70800.1"/>
    </source>
</evidence>
<dbReference type="EC" id="3.5.3.12" evidence="2"/>
<evidence type="ECO:0000256" key="1">
    <source>
        <dbReference type="ARBA" id="ARBA00022801"/>
    </source>
</evidence>
<comment type="caution">
    <text evidence="2">The sequence shown here is derived from an EMBL/GenBank/DDBJ whole genome shotgun (WGS) entry which is preliminary data.</text>
</comment>
<dbReference type="Gene3D" id="3.75.10.10">
    <property type="entry name" value="L-arginine/glycine Amidinotransferase, Chain A"/>
    <property type="match status" value="1"/>
</dbReference>
<dbReference type="PANTHER" id="PTHR31377">
    <property type="entry name" value="AGMATINE DEIMINASE-RELATED"/>
    <property type="match status" value="1"/>
</dbReference>
<sequence>NAEKVIWIPRGVYNDETSRYVDNLMHVIAPGHVILSWTDDQNDPQYEHSLEALTVLKNSTDAKGRKIKVTKLH</sequence>
<keyword evidence="1 2" id="KW-0378">Hydrolase</keyword>
<feature type="non-terminal residue" evidence="2">
    <location>
        <position position="1"/>
    </location>
</feature>
<organism evidence="2 3">
    <name type="scientific">Spiroplasma poulsonii</name>
    <dbReference type="NCBI Taxonomy" id="2138"/>
    <lineage>
        <taxon>Bacteria</taxon>
        <taxon>Bacillati</taxon>
        <taxon>Mycoplasmatota</taxon>
        <taxon>Mollicutes</taxon>
        <taxon>Entomoplasmatales</taxon>
        <taxon>Spiroplasmataceae</taxon>
        <taxon>Spiroplasma</taxon>
    </lineage>
</organism>
<reference evidence="2 3" key="1">
    <citation type="journal article" date="2019" name="Genome Biol. Evol.">
        <title>Toxin and genome evolution in a Drosophila defensive symbiosis.</title>
        <authorList>
            <person name="Ballinger M.J."/>
            <person name="Gawryluk R.M."/>
            <person name="Perlman S.J."/>
        </authorList>
    </citation>
    <scope>NUCLEOTIDE SEQUENCE [LARGE SCALE GENOMIC DNA]</scope>
    <source>
        <strain evidence="3">sNeo</strain>
    </source>
</reference>
<dbReference type="Proteomes" id="UP000274545">
    <property type="component" value="Unassembled WGS sequence"/>
</dbReference>
<dbReference type="PANTHER" id="PTHR31377:SF2">
    <property type="entry name" value="AGMATINE DEIMINASE"/>
    <property type="match status" value="1"/>
</dbReference>
<name>A0A433E9F2_9MOLU</name>
<gene>
    <name evidence="2" type="ORF">D6D54_09390</name>
</gene>
<accession>A0A433E9F2</accession>
<dbReference type="Pfam" id="PF04371">
    <property type="entry name" value="PAD_porph"/>
    <property type="match status" value="1"/>
</dbReference>
<dbReference type="InterPro" id="IPR007466">
    <property type="entry name" value="Peptidyl-Arg-deiminase_porph"/>
</dbReference>
<dbReference type="GO" id="GO:0004668">
    <property type="term" value="F:protein-arginine deiminase activity"/>
    <property type="evidence" value="ECO:0007669"/>
    <property type="project" value="InterPro"/>
</dbReference>
<dbReference type="SUPFAM" id="SSF55909">
    <property type="entry name" value="Pentein"/>
    <property type="match status" value="1"/>
</dbReference>